<keyword evidence="2" id="KW-0456">Lyase</keyword>
<comment type="catalytic activity">
    <reaction evidence="3">
        <text>(R)-5-phosphomevalonate = (2E)-3-methyl-5-phosphooxypent-2-enoate + H2O</text>
        <dbReference type="Rhea" id="RHEA:78975"/>
        <dbReference type="ChEBI" id="CHEBI:15377"/>
        <dbReference type="ChEBI" id="CHEBI:58146"/>
        <dbReference type="ChEBI" id="CHEBI:229665"/>
        <dbReference type="EC" id="4.2.1.182"/>
    </reaction>
    <physiologicalReaction direction="left-to-right" evidence="3">
        <dbReference type="Rhea" id="RHEA:78976"/>
    </physiologicalReaction>
</comment>
<keyword evidence="1" id="KW-0408">Iron</keyword>
<comment type="caution">
    <text evidence="10">The sequence shown here is derived from an EMBL/GenBank/DDBJ whole genome shotgun (WGS) entry which is preliminary data.</text>
</comment>
<accession>A0A7J2U441</accession>
<dbReference type="GO" id="GO:0016829">
    <property type="term" value="F:lyase activity"/>
    <property type="evidence" value="ECO:0007669"/>
    <property type="project" value="UniProtKB-KW"/>
</dbReference>
<evidence type="ECO:0000256" key="5">
    <source>
        <dbReference type="ARBA" id="ARBA00046333"/>
    </source>
</evidence>
<dbReference type="EMBL" id="DSEU01000040">
    <property type="protein sequence ID" value="HEM67175.1"/>
    <property type="molecule type" value="Genomic_DNA"/>
</dbReference>
<dbReference type="EC" id="4.2.1.182" evidence="7"/>
<dbReference type="PANTHER" id="PTHR36577:SF3">
    <property type="entry name" value="DUF521 DOMAIN PROTEIN (AFU_ORTHOLOGUE AFUA_6G00490)"/>
    <property type="match status" value="1"/>
</dbReference>
<feature type="domain" description="Phosphomevalonate dehydratase large subunit-like" evidence="9">
    <location>
        <begin position="1"/>
        <end position="383"/>
    </location>
</feature>
<evidence type="ECO:0000256" key="4">
    <source>
        <dbReference type="ARBA" id="ARBA00045299"/>
    </source>
</evidence>
<evidence type="ECO:0000259" key="9">
    <source>
        <dbReference type="Pfam" id="PF04412"/>
    </source>
</evidence>
<evidence type="ECO:0000256" key="6">
    <source>
        <dbReference type="ARBA" id="ARBA00046520"/>
    </source>
</evidence>
<dbReference type="Pfam" id="PF04412">
    <property type="entry name" value="AcnX"/>
    <property type="match status" value="1"/>
</dbReference>
<dbReference type="PANTHER" id="PTHR36577">
    <property type="entry name" value="DUF521 DOMAIN PROTEIN (AFU_ORTHOLOGUE AFUA_6G00490)"/>
    <property type="match status" value="1"/>
</dbReference>
<comment type="similarity">
    <text evidence="5">Belongs to the AcnX type II large subunit family.</text>
</comment>
<evidence type="ECO:0000256" key="1">
    <source>
        <dbReference type="ARBA" id="ARBA00023004"/>
    </source>
</evidence>
<name>A0A7J2U441_9CREN</name>
<sequence>MYLTRIEEKMFSGEYGEVVEKAIRVIVKVGEALGAERLVKISHAHISGVSYFNIGDEGLELLEGFSNRGAMVSIYTTANPYSFAGLGLYKDDELIRKQAKIIESLIRIGVDPNSFTCTPYKLRKPFVEEHLAWAESSAVIYANTIFGARTNREGGLIALMAALIGRTYYAGMHKLENRRASEIIVTLFDVDSILVASLLGLYIGRIVHDIPYIRARYRAENEAMHDIMIRNTLASIATTSDLPMAVLEGVTPQSTYVMEKDETISVDMKELENIDIKCSSDVLLLGCPHITLDELEILLKDKQLNLLKKHGISKIIVTVPKYNEKSSEIFKLVQKVRERYSIEIQILPGACAVVSNLKALGFTAIATPHGKALHYLQNLAGAKPCAIHV</sequence>
<dbReference type="AlphaFoldDB" id="A0A7J2U441"/>
<gene>
    <name evidence="10" type="ORF">ENO26_06375</name>
</gene>
<evidence type="ECO:0000256" key="7">
    <source>
        <dbReference type="ARBA" id="ARBA00047176"/>
    </source>
</evidence>
<evidence type="ECO:0000256" key="2">
    <source>
        <dbReference type="ARBA" id="ARBA00023239"/>
    </source>
</evidence>
<comment type="function">
    <text evidence="4">Component of a hydro-lyase that catalyzes the dehydration of mevalonate 5-phosphate (MVA5P) to form trans-anhydromevalonate 5-phosphate (tAHMP). Involved in the archaeal mevalonate (MVA) pathway, which provides fundamental precursors for isoprenoid biosynthesis, such as isopentenyl diphosphate (IPP) and dimethylallyl diphosphate (DMAPP).</text>
</comment>
<evidence type="ECO:0000256" key="8">
    <source>
        <dbReference type="ARBA" id="ARBA00047196"/>
    </source>
</evidence>
<comment type="subunit">
    <text evidence="6">Heterodimer composed of a large subunit (PMDh-L) and a small subunit (PMDh-S).</text>
</comment>
<proteinExistence type="inferred from homology"/>
<dbReference type="InterPro" id="IPR007506">
    <property type="entry name" value="PMDh-L-like_dom"/>
</dbReference>
<evidence type="ECO:0000256" key="3">
    <source>
        <dbReference type="ARBA" id="ARBA00045120"/>
    </source>
</evidence>
<evidence type="ECO:0000313" key="10">
    <source>
        <dbReference type="EMBL" id="HEM67175.1"/>
    </source>
</evidence>
<protein>
    <recommendedName>
        <fullName evidence="8">Phosphomevalonate dehydratase large subunit</fullName>
        <ecNumber evidence="7">4.2.1.182</ecNumber>
    </recommendedName>
</protein>
<reference evidence="10" key="1">
    <citation type="journal article" date="2020" name="mSystems">
        <title>Genome- and Community-Level Interaction Insights into Carbon Utilization and Element Cycling Functions of Hydrothermarchaeota in Hydrothermal Sediment.</title>
        <authorList>
            <person name="Zhou Z."/>
            <person name="Liu Y."/>
            <person name="Xu W."/>
            <person name="Pan J."/>
            <person name="Luo Z.H."/>
            <person name="Li M."/>
        </authorList>
    </citation>
    <scope>NUCLEOTIDE SEQUENCE [LARGE SCALE GENOMIC DNA]</scope>
    <source>
        <strain evidence="10">SpSt-125</strain>
    </source>
</reference>
<organism evidence="10">
    <name type="scientific">Ignisphaera aggregans</name>
    <dbReference type="NCBI Taxonomy" id="334771"/>
    <lineage>
        <taxon>Archaea</taxon>
        <taxon>Thermoproteota</taxon>
        <taxon>Thermoprotei</taxon>
        <taxon>Desulfurococcales</taxon>
        <taxon>Desulfurococcaceae</taxon>
        <taxon>Ignisphaera</taxon>
    </lineage>
</organism>